<evidence type="ECO:0000259" key="20">
    <source>
        <dbReference type="PROSITE" id="PS50893"/>
    </source>
</evidence>
<keyword evidence="6" id="KW-0436">Ligase</keyword>
<dbReference type="GO" id="GO:0007031">
    <property type="term" value="P:peroxisome organization"/>
    <property type="evidence" value="ECO:0007669"/>
    <property type="project" value="TreeGrafter"/>
</dbReference>
<dbReference type="CDD" id="cd03223">
    <property type="entry name" value="ABCD_peroxisomal_ALDP"/>
    <property type="match status" value="1"/>
</dbReference>
<dbReference type="GO" id="GO:0006635">
    <property type="term" value="P:fatty acid beta-oxidation"/>
    <property type="evidence" value="ECO:0007669"/>
    <property type="project" value="TreeGrafter"/>
</dbReference>
<comment type="similarity">
    <text evidence="2">Belongs to the class-II aminoacyl-tRNA synthetase family.</text>
</comment>
<evidence type="ECO:0000256" key="17">
    <source>
        <dbReference type="ARBA" id="ARBA00049515"/>
    </source>
</evidence>
<dbReference type="PRINTS" id="PR01047">
    <property type="entry name" value="TRNASYNTHTHR"/>
</dbReference>
<accession>A0A2S4PY95</accession>
<dbReference type="Gene3D" id="3.30.930.10">
    <property type="entry name" value="Bira Bifunctional Protein, Domain 2"/>
    <property type="match status" value="1"/>
</dbReference>
<keyword evidence="12 18" id="KW-1133">Transmembrane helix</keyword>
<keyword evidence="8" id="KW-0547">Nucleotide-binding</keyword>
<keyword evidence="14 18" id="KW-0472">Membrane</keyword>
<dbReference type="GO" id="GO:0015910">
    <property type="term" value="P:long-chain fatty acid import into peroxisome"/>
    <property type="evidence" value="ECO:0007669"/>
    <property type="project" value="TreeGrafter"/>
</dbReference>
<keyword evidence="13" id="KW-0496">Mitochondrion</keyword>
<dbReference type="InterPro" id="IPR011527">
    <property type="entry name" value="ABC1_TM_dom"/>
</dbReference>
<evidence type="ECO:0000256" key="1">
    <source>
        <dbReference type="ARBA" id="ARBA00004305"/>
    </source>
</evidence>
<keyword evidence="5" id="KW-0813">Transport</keyword>
<evidence type="ECO:0000256" key="11">
    <source>
        <dbReference type="ARBA" id="ARBA00022946"/>
    </source>
</evidence>
<evidence type="ECO:0000256" key="16">
    <source>
        <dbReference type="ARBA" id="ARBA00031900"/>
    </source>
</evidence>
<dbReference type="GO" id="GO:0042760">
    <property type="term" value="P:very long-chain fatty acid catabolic process"/>
    <property type="evidence" value="ECO:0007669"/>
    <property type="project" value="TreeGrafter"/>
</dbReference>
<sequence>MCGRIRYFRRNLSFHSHHAAQSLPNISERSVKICFKKLYSIRSRLKHTTKSTRIFATLILILSIAFGSLGSRSLWLKKRAEKEQGRRLLRKNSGLRNKDGSRVIFVPYKNTISKVTIHPTKATTFDAHRRLFLNPPRASGLSNGSIPQVPPAQTKAGLNLAFLHQFLSLLNIMIPRWTSKETGLLLSHGMFLMLRTYLSLVVARLDGEIVRDLVAGNGRSFIWGIVKWCGIGSFASYTNAMIKFLQSKVSIAFRTRLTRYIHDLYLNNNLNYYRLINIDGGVGQGVDQFITQDLTHFCASAANLYSSIGKPFVDLLVFNYQLYCSLGLLGLTGLMSNYILTAILLRRLSPPFGKLKAVEGRKEGDFRFLHARLIANAEEVAFYGGASMESYFLHKEFKSLKKWMEGIYALKIQYNILEDFILKYSWSAYGYLLSSLPIFFPAWAGLAGVQELTETSINGGREKGRMKDFITNKRLMLSLADAGGRMMYSIKDISELAGYTSRVYTLISTLHRVHGNAYFPPRGIQPELFSLSDVQGTIQRGFDGVRLEHVPIVAPSIYPHGGEQLIESLSLVIHSGEHLLARSSTIISGPNGVGKSAIARTVAGLWPVYRGLVSRSRNIGTDGIFFLPQRPYLSASTLRDQVIYPDGAMEMNERGWRDSELQRVLDEAYLGYLPEREGGWDTRKEWKDVLSGGEKQRMSIARLFYHEPRYAFIDEGTSAVSSDVEGLLYEKCKEKSITLITISTRASLKKYHRFNLSLGLGDDGNEWEFEKIGTEKEKLEVERELQGLRECLEKAPDWLSRKNDIEKELSKVWLDGGEELERPLYSLDQNQEDNKIYQNLALEQDVTTTNSNQLASSNRPVDYRELGLQQELFFLSKFSPGSPIFLPNGARIFNKLVEFLRAQYEYFGFQEVISPIMYKSSLWKTSGHWENYADDMYAVIQRDSPETRKGEQENQNEDYGLKPMNCPGHCLIFASKARSYRDLPLRYADFSPLHRNEVTGALSGLTRVRCFHQDDGHIFCRPSQIKEEIRKSLEFVKLTYRVLGLEPYRLVLSTRPQEKFIGTIEEWEYAEAALIDSLKESGSSWTINEGDGAFYGPKIDIILQDTRGKDHQTATIQLDFQLPKRFKLHYQAPAPEIEQNGQTCNDQDLLSIEGPVTPILIHRAVLGSVERIMALLIENYNGLWPFWLNPCQIAIITVNDSPTVLEYAHKAKNIIQGFEISDSKHAERQINRGFESGGTNINVKIFDKTTSVSYKIATAKIQRYGIIVIIGPKDIDSQTLSVDFSGIPSRNQYTDEILKNIPLKAKCYVQGRNIKWDELECSVDYIKPCNQDTKGPRERAQVALPAEWLRSIVHELLKVYS</sequence>
<dbReference type="NCBIfam" id="TIGR00418">
    <property type="entry name" value="thrS"/>
    <property type="match status" value="1"/>
</dbReference>
<dbReference type="InterPro" id="IPR002320">
    <property type="entry name" value="Thr-tRNA-ligase_IIa"/>
</dbReference>
<evidence type="ECO:0000313" key="21">
    <source>
        <dbReference type="EMBL" id="POS87001.1"/>
    </source>
</evidence>
<protein>
    <recommendedName>
        <fullName evidence="4">threonine--tRNA ligase</fullName>
        <ecNumber evidence="4">6.1.1.3</ecNumber>
    </recommendedName>
    <alternativeName>
        <fullName evidence="16">Threonyl-tRNA synthetase</fullName>
    </alternativeName>
</protein>
<dbReference type="SUPFAM" id="SSF52540">
    <property type="entry name" value="P-loop containing nucleoside triphosphate hydrolases"/>
    <property type="match status" value="1"/>
</dbReference>
<dbReference type="InterPro" id="IPR033728">
    <property type="entry name" value="ThrRS_core"/>
</dbReference>
<dbReference type="InterPro" id="IPR017871">
    <property type="entry name" value="ABC_transporter-like_CS"/>
</dbReference>
<keyword evidence="21" id="KW-0378">Hydrolase</keyword>
<dbReference type="Gene3D" id="3.40.50.800">
    <property type="entry name" value="Anticodon-binding domain"/>
    <property type="match status" value="1"/>
</dbReference>
<keyword evidence="10" id="KW-0648">Protein biosynthesis</keyword>
<dbReference type="EC" id="6.1.1.3" evidence="4"/>
<evidence type="ECO:0000256" key="6">
    <source>
        <dbReference type="ARBA" id="ARBA00022598"/>
    </source>
</evidence>
<comment type="catalytic activity">
    <reaction evidence="17">
        <text>tRNA(Thr) + L-threonine + ATP = L-threonyl-tRNA(Thr) + AMP + diphosphate + H(+)</text>
        <dbReference type="Rhea" id="RHEA:24624"/>
        <dbReference type="Rhea" id="RHEA-COMP:9670"/>
        <dbReference type="Rhea" id="RHEA-COMP:9704"/>
        <dbReference type="ChEBI" id="CHEBI:15378"/>
        <dbReference type="ChEBI" id="CHEBI:30616"/>
        <dbReference type="ChEBI" id="CHEBI:33019"/>
        <dbReference type="ChEBI" id="CHEBI:57926"/>
        <dbReference type="ChEBI" id="CHEBI:78442"/>
        <dbReference type="ChEBI" id="CHEBI:78534"/>
        <dbReference type="ChEBI" id="CHEBI:456215"/>
        <dbReference type="EC" id="6.1.1.3"/>
    </reaction>
</comment>
<dbReference type="PANTHER" id="PTHR11384:SF67">
    <property type="entry name" value="ATP-BINDING CASSETTE SUB-FAMILY D MEMBER 1"/>
    <property type="match status" value="1"/>
</dbReference>
<evidence type="ECO:0000256" key="2">
    <source>
        <dbReference type="ARBA" id="ARBA00008226"/>
    </source>
</evidence>
<evidence type="ECO:0000256" key="9">
    <source>
        <dbReference type="ARBA" id="ARBA00022840"/>
    </source>
</evidence>
<dbReference type="Gene3D" id="3.40.50.300">
    <property type="entry name" value="P-loop containing nucleotide triphosphate hydrolases"/>
    <property type="match status" value="1"/>
</dbReference>
<dbReference type="CDD" id="cd00771">
    <property type="entry name" value="ThrRS_core"/>
    <property type="match status" value="1"/>
</dbReference>
<dbReference type="GO" id="GO:0016887">
    <property type="term" value="F:ATP hydrolysis activity"/>
    <property type="evidence" value="ECO:0007669"/>
    <property type="project" value="InterPro"/>
</dbReference>
<evidence type="ECO:0000256" key="8">
    <source>
        <dbReference type="ARBA" id="ARBA00022741"/>
    </source>
</evidence>
<dbReference type="PROSITE" id="PS50893">
    <property type="entry name" value="ABC_TRANSPORTER_2"/>
    <property type="match status" value="1"/>
</dbReference>
<dbReference type="GO" id="GO:0005324">
    <property type="term" value="F:long-chain fatty acid transmembrane transporter activity"/>
    <property type="evidence" value="ECO:0007669"/>
    <property type="project" value="TreeGrafter"/>
</dbReference>
<dbReference type="InterPro" id="IPR036621">
    <property type="entry name" value="Anticodon-bd_dom_sf"/>
</dbReference>
<dbReference type="InterPro" id="IPR002314">
    <property type="entry name" value="aa-tRNA-synt_IIb"/>
</dbReference>
<dbReference type="InterPro" id="IPR050835">
    <property type="entry name" value="ABC_transporter_sub-D"/>
</dbReference>
<proteinExistence type="inferred from homology"/>
<dbReference type="GO" id="GO:0005759">
    <property type="term" value="C:mitochondrial matrix"/>
    <property type="evidence" value="ECO:0007669"/>
    <property type="project" value="UniProtKB-SubCell"/>
</dbReference>
<dbReference type="InterPro" id="IPR003593">
    <property type="entry name" value="AAA+_ATPase"/>
</dbReference>
<dbReference type="STRING" id="225359.A0A2S4PY95"/>
<comment type="caution">
    <text evidence="21">The sequence shown here is derived from an EMBL/GenBank/DDBJ whole genome shotgun (WGS) entry which is preliminary data.</text>
</comment>
<keyword evidence="9" id="KW-0067">ATP-binding</keyword>
<dbReference type="GO" id="GO:0140359">
    <property type="term" value="F:ABC-type transporter activity"/>
    <property type="evidence" value="ECO:0007669"/>
    <property type="project" value="InterPro"/>
</dbReference>
<evidence type="ECO:0000256" key="18">
    <source>
        <dbReference type="SAM" id="Phobius"/>
    </source>
</evidence>
<dbReference type="PANTHER" id="PTHR11384">
    <property type="entry name" value="ATP-BINDING CASSETTE, SUB-FAMILY D MEMBER"/>
    <property type="match status" value="1"/>
</dbReference>
<keyword evidence="11" id="KW-0809">Transit peptide</keyword>
<dbReference type="FunFam" id="3.30.930.10:FF:000039">
    <property type="entry name" value="Threonyl-tRNA synthetase, mitochondrial"/>
    <property type="match status" value="1"/>
</dbReference>
<dbReference type="GO" id="GO:0005778">
    <property type="term" value="C:peroxisomal membrane"/>
    <property type="evidence" value="ECO:0007669"/>
    <property type="project" value="TreeGrafter"/>
</dbReference>
<dbReference type="SMART" id="SM00382">
    <property type="entry name" value="AAA"/>
    <property type="match status" value="1"/>
</dbReference>
<dbReference type="OrthoDB" id="422637at2759"/>
<dbReference type="GO" id="GO:0005524">
    <property type="term" value="F:ATP binding"/>
    <property type="evidence" value="ECO:0007669"/>
    <property type="project" value="UniProtKB-KW"/>
</dbReference>
<evidence type="ECO:0000256" key="14">
    <source>
        <dbReference type="ARBA" id="ARBA00023136"/>
    </source>
</evidence>
<evidence type="ECO:0000256" key="10">
    <source>
        <dbReference type="ARBA" id="ARBA00022917"/>
    </source>
</evidence>
<dbReference type="InterPro" id="IPR003439">
    <property type="entry name" value="ABC_transporter-like_ATP-bd"/>
</dbReference>
<evidence type="ECO:0000256" key="13">
    <source>
        <dbReference type="ARBA" id="ARBA00023128"/>
    </source>
</evidence>
<keyword evidence="22" id="KW-1185">Reference proteome</keyword>
<dbReference type="Pfam" id="PF00005">
    <property type="entry name" value="ABC_tran"/>
    <property type="match status" value="1"/>
</dbReference>
<name>A0A2S4PY95_9PEZI</name>
<evidence type="ECO:0000256" key="4">
    <source>
        <dbReference type="ARBA" id="ARBA00013163"/>
    </source>
</evidence>
<dbReference type="Proteomes" id="UP000237438">
    <property type="component" value="Unassembled WGS sequence"/>
</dbReference>
<dbReference type="Pfam" id="PF00587">
    <property type="entry name" value="tRNA-synt_2b"/>
    <property type="match status" value="1"/>
</dbReference>
<dbReference type="Pfam" id="PF06472">
    <property type="entry name" value="ABC_membrane_2"/>
    <property type="match status" value="1"/>
</dbReference>
<feature type="transmembrane region" description="Helical" evidence="18">
    <location>
        <begin position="54"/>
        <end position="75"/>
    </location>
</feature>
<dbReference type="GO" id="GO:0004829">
    <property type="term" value="F:threonine-tRNA ligase activity"/>
    <property type="evidence" value="ECO:0007669"/>
    <property type="project" value="UniProtKB-EC"/>
</dbReference>
<dbReference type="InterPro" id="IPR027417">
    <property type="entry name" value="P-loop_NTPase"/>
</dbReference>
<dbReference type="InterPro" id="IPR006195">
    <property type="entry name" value="aa-tRNA-synth_II"/>
</dbReference>
<dbReference type="GO" id="GO:0006435">
    <property type="term" value="P:threonyl-tRNA aminoacylation"/>
    <property type="evidence" value="ECO:0007669"/>
    <property type="project" value="InterPro"/>
</dbReference>
<evidence type="ECO:0000256" key="5">
    <source>
        <dbReference type="ARBA" id="ARBA00022448"/>
    </source>
</evidence>
<dbReference type="PROSITE" id="PS50862">
    <property type="entry name" value="AA_TRNA_LIGASE_II"/>
    <property type="match status" value="1"/>
</dbReference>
<feature type="domain" description="Aminoacyl-transfer RNA synthetases class-II family profile" evidence="19">
    <location>
        <begin position="887"/>
        <end position="1185"/>
    </location>
</feature>
<feature type="domain" description="ABC transporter" evidence="20">
    <location>
        <begin position="545"/>
        <end position="785"/>
    </location>
</feature>
<comment type="similarity">
    <text evidence="3">Belongs to the ABC transporter superfamily. ABCD family. Peroxisomal fatty acyl CoA transporter (TC 3.A.1.203) subfamily.</text>
</comment>
<keyword evidence="15" id="KW-0030">Aminoacyl-tRNA synthetase</keyword>
<dbReference type="SUPFAM" id="SSF55681">
    <property type="entry name" value="Class II aaRS and biotin synthetases"/>
    <property type="match status" value="1"/>
</dbReference>
<evidence type="ECO:0000256" key="3">
    <source>
        <dbReference type="ARBA" id="ARBA00008575"/>
    </source>
</evidence>
<dbReference type="InterPro" id="IPR045864">
    <property type="entry name" value="aa-tRNA-synth_II/BPL/LPL"/>
</dbReference>
<gene>
    <name evidence="21" type="ORF">EPUL_001333</name>
</gene>
<keyword evidence="7 18" id="KW-0812">Transmembrane</keyword>
<dbReference type="PROSITE" id="PS00211">
    <property type="entry name" value="ABC_TRANSPORTER_1"/>
    <property type="match status" value="1"/>
</dbReference>
<evidence type="ECO:0000256" key="7">
    <source>
        <dbReference type="ARBA" id="ARBA00022692"/>
    </source>
</evidence>
<evidence type="ECO:0000256" key="12">
    <source>
        <dbReference type="ARBA" id="ARBA00022989"/>
    </source>
</evidence>
<evidence type="ECO:0000256" key="15">
    <source>
        <dbReference type="ARBA" id="ARBA00023146"/>
    </source>
</evidence>
<dbReference type="SUPFAM" id="SSF52954">
    <property type="entry name" value="Class II aaRS ABD-related"/>
    <property type="match status" value="1"/>
</dbReference>
<comment type="subcellular location">
    <subcellularLocation>
        <location evidence="1">Mitochondrion matrix</location>
    </subcellularLocation>
</comment>
<evidence type="ECO:0000259" key="19">
    <source>
        <dbReference type="PROSITE" id="PS50862"/>
    </source>
</evidence>
<evidence type="ECO:0000313" key="22">
    <source>
        <dbReference type="Proteomes" id="UP000237438"/>
    </source>
</evidence>
<dbReference type="EMBL" id="PEDP01000210">
    <property type="protein sequence ID" value="POS87001.1"/>
    <property type="molecule type" value="Genomic_DNA"/>
</dbReference>
<organism evidence="21 22">
    <name type="scientific">Erysiphe pulchra</name>
    <dbReference type="NCBI Taxonomy" id="225359"/>
    <lineage>
        <taxon>Eukaryota</taxon>
        <taxon>Fungi</taxon>
        <taxon>Dikarya</taxon>
        <taxon>Ascomycota</taxon>
        <taxon>Pezizomycotina</taxon>
        <taxon>Leotiomycetes</taxon>
        <taxon>Erysiphales</taxon>
        <taxon>Erysiphaceae</taxon>
        <taxon>Erysiphe</taxon>
    </lineage>
</organism>
<reference evidence="21 22" key="1">
    <citation type="submission" date="2017-10" db="EMBL/GenBank/DDBJ databases">
        <title>Development of genomic resources for the powdery mildew, Erysiphe pulchra.</title>
        <authorList>
            <person name="Wadl P.A."/>
            <person name="Mack B.M."/>
            <person name="Moore G."/>
            <person name="Beltz S.B."/>
        </authorList>
    </citation>
    <scope>NUCLEOTIDE SEQUENCE [LARGE SCALE GENOMIC DNA]</scope>
    <source>
        <strain evidence="21">Cflorida</strain>
    </source>
</reference>